<feature type="transmembrane region" description="Helical" evidence="1">
    <location>
        <begin position="146"/>
        <end position="171"/>
    </location>
</feature>
<reference evidence="2" key="2">
    <citation type="submission" date="2023-01" db="EMBL/GenBank/DDBJ databases">
        <authorList>
            <person name="Sun Q."/>
            <person name="Evtushenko L."/>
        </authorList>
    </citation>
    <scope>NUCLEOTIDE SEQUENCE</scope>
    <source>
        <strain evidence="2">VKM Ac-1447</strain>
    </source>
</reference>
<keyword evidence="1" id="KW-1133">Transmembrane helix</keyword>
<feature type="transmembrane region" description="Helical" evidence="1">
    <location>
        <begin position="23"/>
        <end position="46"/>
    </location>
</feature>
<name>A0A9W6HG68_9MICO</name>
<dbReference type="RefSeq" id="WP_210004455.1">
    <property type="nucleotide sequence ID" value="NZ_BSEO01000001.1"/>
</dbReference>
<dbReference type="Proteomes" id="UP001142317">
    <property type="component" value="Unassembled WGS sequence"/>
</dbReference>
<reference evidence="2" key="1">
    <citation type="journal article" date="2014" name="Int. J. Syst. Evol. Microbiol.">
        <title>Complete genome sequence of Corynebacterium casei LMG S-19264T (=DSM 44701T), isolated from a smear-ripened cheese.</title>
        <authorList>
            <consortium name="US DOE Joint Genome Institute (JGI-PGF)"/>
            <person name="Walter F."/>
            <person name="Albersmeier A."/>
            <person name="Kalinowski J."/>
            <person name="Ruckert C."/>
        </authorList>
    </citation>
    <scope>NUCLEOTIDE SEQUENCE</scope>
    <source>
        <strain evidence="2">VKM Ac-1447</strain>
    </source>
</reference>
<evidence type="ECO:0000313" key="3">
    <source>
        <dbReference type="Proteomes" id="UP001142317"/>
    </source>
</evidence>
<evidence type="ECO:0000313" key="2">
    <source>
        <dbReference type="EMBL" id="GLJ79223.1"/>
    </source>
</evidence>
<evidence type="ECO:0000256" key="1">
    <source>
        <dbReference type="SAM" id="Phobius"/>
    </source>
</evidence>
<comment type="caution">
    <text evidence="2">The sequence shown here is derived from an EMBL/GenBank/DDBJ whole genome shotgun (WGS) entry which is preliminary data.</text>
</comment>
<protein>
    <submittedName>
        <fullName evidence="2">Uncharacterized protein</fullName>
    </submittedName>
</protein>
<gene>
    <name evidence="2" type="ORF">GCM10017586_09050</name>
</gene>
<proteinExistence type="predicted"/>
<feature type="transmembrane region" description="Helical" evidence="1">
    <location>
        <begin position="106"/>
        <end position="126"/>
    </location>
</feature>
<feature type="transmembrane region" description="Helical" evidence="1">
    <location>
        <begin position="183"/>
        <end position="212"/>
    </location>
</feature>
<keyword evidence="1" id="KW-0812">Transmembrane</keyword>
<dbReference type="EMBL" id="BSEO01000001">
    <property type="protein sequence ID" value="GLJ79223.1"/>
    <property type="molecule type" value="Genomic_DNA"/>
</dbReference>
<dbReference type="AlphaFoldDB" id="A0A9W6HG68"/>
<keyword evidence="3" id="KW-1185">Reference proteome</keyword>
<sequence length="218" mass="22553">MAHLPMDAEPLEMRGAGREHRNYAVMAVVLGGLFAFLSSGSALYLFRDTLHYNCSYLFTGESWEAGEWVCADGIGYMVVAVGLGGMSALLVLLGLLVAIGKPSLRGAATLVVLASVSLAWIGWWSFYPATIYTGSRPPGETGLGLWMEAVAPSLAVSVLGLLIGVIGVAVGRRWSLVGATAGACLVCLGTTLQFGIGVSTLAAAGFVAAAGIQRNASR</sequence>
<organism evidence="2 3">
    <name type="scientific">Microbacterium imperiale</name>
    <dbReference type="NCBI Taxonomy" id="33884"/>
    <lineage>
        <taxon>Bacteria</taxon>
        <taxon>Bacillati</taxon>
        <taxon>Actinomycetota</taxon>
        <taxon>Actinomycetes</taxon>
        <taxon>Micrococcales</taxon>
        <taxon>Microbacteriaceae</taxon>
        <taxon>Microbacterium</taxon>
    </lineage>
</organism>
<keyword evidence="1" id="KW-0472">Membrane</keyword>
<accession>A0A9W6HG68</accession>
<feature type="transmembrane region" description="Helical" evidence="1">
    <location>
        <begin position="74"/>
        <end position="99"/>
    </location>
</feature>